<sequence>MRLKSIPPSMPILAEQPPEGDDWIHEVKADGYPSQLIIDEDGIRIYRRNGHWTSKYRDLVKEAASLGAENAVVDGEIIVLGGAGLSDFGEPRKAIASGLPGGKSHEPH</sequence>
<evidence type="ECO:0000313" key="3">
    <source>
        <dbReference type="Proteomes" id="UP001152178"/>
    </source>
</evidence>
<dbReference type="EMBL" id="JAPFQA010000011">
    <property type="protein sequence ID" value="MCZ8546870.1"/>
    <property type="molecule type" value="Genomic_DNA"/>
</dbReference>
<dbReference type="Proteomes" id="UP001152178">
    <property type="component" value="Unassembled WGS sequence"/>
</dbReference>
<dbReference type="Pfam" id="PF01068">
    <property type="entry name" value="DNA_ligase_A_M"/>
    <property type="match status" value="1"/>
</dbReference>
<dbReference type="RefSeq" id="WP_269907210.1">
    <property type="nucleotide sequence ID" value="NZ_JAPFQA010000011.1"/>
</dbReference>
<feature type="domain" description="ATP-dependent DNA ligase family profile" evidence="1">
    <location>
        <begin position="20"/>
        <end position="80"/>
    </location>
</feature>
<proteinExistence type="predicted"/>
<evidence type="ECO:0000313" key="2">
    <source>
        <dbReference type="EMBL" id="MCZ8546870.1"/>
    </source>
</evidence>
<evidence type="ECO:0000259" key="1">
    <source>
        <dbReference type="Pfam" id="PF01068"/>
    </source>
</evidence>
<dbReference type="Gene3D" id="3.30.1490.70">
    <property type="match status" value="1"/>
</dbReference>
<name>A0ABT4QZ77_9HYPH</name>
<dbReference type="InterPro" id="IPR012310">
    <property type="entry name" value="DNA_ligase_ATP-dep_cent"/>
</dbReference>
<dbReference type="SUPFAM" id="SSF56091">
    <property type="entry name" value="DNA ligase/mRNA capping enzyme, catalytic domain"/>
    <property type="match status" value="1"/>
</dbReference>
<comment type="caution">
    <text evidence="2">The sequence shown here is derived from an EMBL/GenBank/DDBJ whole genome shotgun (WGS) entry which is preliminary data.</text>
</comment>
<reference evidence="2" key="1">
    <citation type="submission" date="2022-11" db="EMBL/GenBank/DDBJ databases">
        <authorList>
            <person name="Coimbra C."/>
        </authorList>
    </citation>
    <scope>NUCLEOTIDE SEQUENCE</scope>
    <source>
        <strain evidence="2">Jales19</strain>
    </source>
</reference>
<protein>
    <recommendedName>
        <fullName evidence="1">ATP-dependent DNA ligase family profile domain-containing protein</fullName>
    </recommendedName>
</protein>
<organism evidence="2 3">
    <name type="scientific">Mesorhizobium qingshengii</name>
    <dbReference type="NCBI Taxonomy" id="1165689"/>
    <lineage>
        <taxon>Bacteria</taxon>
        <taxon>Pseudomonadati</taxon>
        <taxon>Pseudomonadota</taxon>
        <taxon>Alphaproteobacteria</taxon>
        <taxon>Hyphomicrobiales</taxon>
        <taxon>Phyllobacteriaceae</taxon>
        <taxon>Mesorhizobium</taxon>
    </lineage>
</organism>
<accession>A0ABT4QZ77</accession>
<keyword evidence="3" id="KW-1185">Reference proteome</keyword>
<gene>
    <name evidence="2" type="ORF">OOJ09_22000</name>
</gene>
<dbReference type="Gene3D" id="3.30.470.30">
    <property type="entry name" value="DNA ligase/mRNA capping enzyme"/>
    <property type="match status" value="1"/>
</dbReference>